<dbReference type="PANTHER" id="PTHR24188">
    <property type="entry name" value="ANKYRIN REPEAT PROTEIN"/>
    <property type="match status" value="1"/>
</dbReference>
<evidence type="ECO:0000313" key="5">
    <source>
        <dbReference type="EMBL" id="UXP33872.1"/>
    </source>
</evidence>
<dbReference type="Gene3D" id="3.40.1580.10">
    <property type="entry name" value="SMI1/KNR4-like"/>
    <property type="match status" value="1"/>
</dbReference>
<dbReference type="Proteomes" id="UP001065174">
    <property type="component" value="Chromosome"/>
</dbReference>
<dbReference type="PROSITE" id="PS50088">
    <property type="entry name" value="ANK_REPEAT"/>
    <property type="match status" value="3"/>
</dbReference>
<reference evidence="5" key="1">
    <citation type="submission" date="2022-09" db="EMBL/GenBank/DDBJ databases">
        <title>Comparative genomics and taxonomic characterization of three novel marine species of genus Reichenbachiella exhibiting antioxidant and polysaccharide degradation activities.</title>
        <authorList>
            <person name="Muhammad N."/>
            <person name="Lee Y.-J."/>
            <person name="Ko J."/>
            <person name="Kim S.-G."/>
        </authorList>
    </citation>
    <scope>NUCLEOTIDE SEQUENCE</scope>
    <source>
        <strain evidence="5">BKB1-1</strain>
    </source>
</reference>
<feature type="repeat" description="ANK" evidence="3">
    <location>
        <begin position="201"/>
        <end position="228"/>
    </location>
</feature>
<keyword evidence="1" id="KW-0677">Repeat</keyword>
<name>A0ABY6CTM7_9BACT</name>
<sequence length="289" mass="32449">MKIKDTFESISENQLVDLENQLGKPLPNDYKSFLLKNNGGRPEPNFFRTLSGDYETDIQFFYGITKGIYSIQDNLFQLKSRLPKGKVAIANDSGGNYILLDINTNQIFFFDHEIEEVFFVSESFTDFVNSLFNVDQGESELDRAIESQNIEFFKSILSSGTDINNITNEFDQSAFIAICLRGKLKLARFFVENGVSIGGGLFASSSNGHVNLVEYLLQKGANPNERDATQNNDTALIQASMGGYLKVVKQLISKGADINATDDHGQTALNKSYWSDNQELIDYLEKEVY</sequence>
<feature type="repeat" description="ANK" evidence="3">
    <location>
        <begin position="136"/>
        <end position="168"/>
    </location>
</feature>
<keyword evidence="2 3" id="KW-0040">ANK repeat</keyword>
<dbReference type="InterPro" id="IPR037883">
    <property type="entry name" value="Knr4/Smi1-like_sf"/>
</dbReference>
<evidence type="ECO:0000256" key="3">
    <source>
        <dbReference type="PROSITE-ProRule" id="PRU00023"/>
    </source>
</evidence>
<dbReference type="PANTHER" id="PTHR24188:SF29">
    <property type="entry name" value="GH09064P"/>
    <property type="match status" value="1"/>
</dbReference>
<dbReference type="EMBL" id="CP106679">
    <property type="protein sequence ID" value="UXP33872.1"/>
    <property type="molecule type" value="Genomic_DNA"/>
</dbReference>
<dbReference type="SMART" id="SM00248">
    <property type="entry name" value="ANK"/>
    <property type="match status" value="4"/>
</dbReference>
<protein>
    <submittedName>
        <fullName evidence="5">SMI1/KNR4 family protein</fullName>
    </submittedName>
</protein>
<feature type="domain" description="Knr4/Smi1-like" evidence="4">
    <location>
        <begin position="9"/>
        <end position="130"/>
    </location>
</feature>
<evidence type="ECO:0000259" key="4">
    <source>
        <dbReference type="SMART" id="SM00860"/>
    </source>
</evidence>
<dbReference type="SMART" id="SM00860">
    <property type="entry name" value="SMI1_KNR4"/>
    <property type="match status" value="1"/>
</dbReference>
<keyword evidence="6" id="KW-1185">Reference proteome</keyword>
<accession>A0ABY6CTM7</accession>
<feature type="repeat" description="ANK" evidence="3">
    <location>
        <begin position="231"/>
        <end position="263"/>
    </location>
</feature>
<dbReference type="RefSeq" id="WP_262311298.1">
    <property type="nucleotide sequence ID" value="NZ_CP106679.1"/>
</dbReference>
<dbReference type="SUPFAM" id="SSF48403">
    <property type="entry name" value="Ankyrin repeat"/>
    <property type="match status" value="1"/>
</dbReference>
<dbReference type="Gene3D" id="1.25.40.20">
    <property type="entry name" value="Ankyrin repeat-containing domain"/>
    <property type="match status" value="1"/>
</dbReference>
<dbReference type="InterPro" id="IPR036770">
    <property type="entry name" value="Ankyrin_rpt-contain_sf"/>
</dbReference>
<dbReference type="Pfam" id="PF12796">
    <property type="entry name" value="Ank_2"/>
    <property type="match status" value="1"/>
</dbReference>
<dbReference type="SUPFAM" id="SSF160631">
    <property type="entry name" value="SMI1/KNR4-like"/>
    <property type="match status" value="1"/>
</dbReference>
<evidence type="ECO:0000256" key="2">
    <source>
        <dbReference type="ARBA" id="ARBA00023043"/>
    </source>
</evidence>
<dbReference type="InterPro" id="IPR018958">
    <property type="entry name" value="Knr4/Smi1-like_dom"/>
</dbReference>
<evidence type="ECO:0000313" key="6">
    <source>
        <dbReference type="Proteomes" id="UP001065174"/>
    </source>
</evidence>
<dbReference type="Pfam" id="PF09346">
    <property type="entry name" value="SMI1_KNR4"/>
    <property type="match status" value="1"/>
</dbReference>
<dbReference type="InterPro" id="IPR002110">
    <property type="entry name" value="Ankyrin_rpt"/>
</dbReference>
<proteinExistence type="predicted"/>
<dbReference type="PROSITE" id="PS50297">
    <property type="entry name" value="ANK_REP_REGION"/>
    <property type="match status" value="1"/>
</dbReference>
<gene>
    <name evidence="5" type="ORF">N6H18_07930</name>
</gene>
<organism evidence="5 6">
    <name type="scientific">Reichenbachiella agarivorans</name>
    <dbReference type="NCBI Taxonomy" id="2979464"/>
    <lineage>
        <taxon>Bacteria</taxon>
        <taxon>Pseudomonadati</taxon>
        <taxon>Bacteroidota</taxon>
        <taxon>Cytophagia</taxon>
        <taxon>Cytophagales</taxon>
        <taxon>Reichenbachiellaceae</taxon>
        <taxon>Reichenbachiella</taxon>
    </lineage>
</organism>
<evidence type="ECO:0000256" key="1">
    <source>
        <dbReference type="ARBA" id="ARBA00022737"/>
    </source>
</evidence>